<name>A0A8I6RFE6_CIMLE</name>
<organism evidence="1 2">
    <name type="scientific">Cimex lectularius</name>
    <name type="common">Bed bug</name>
    <name type="synonym">Acanthia lectularia</name>
    <dbReference type="NCBI Taxonomy" id="79782"/>
    <lineage>
        <taxon>Eukaryota</taxon>
        <taxon>Metazoa</taxon>
        <taxon>Ecdysozoa</taxon>
        <taxon>Arthropoda</taxon>
        <taxon>Hexapoda</taxon>
        <taxon>Insecta</taxon>
        <taxon>Pterygota</taxon>
        <taxon>Neoptera</taxon>
        <taxon>Paraneoptera</taxon>
        <taxon>Hemiptera</taxon>
        <taxon>Heteroptera</taxon>
        <taxon>Panheteroptera</taxon>
        <taxon>Cimicomorpha</taxon>
        <taxon>Cimicidae</taxon>
        <taxon>Cimex</taxon>
    </lineage>
</organism>
<sequence length="136" mass="15730">MFLVRKLKLNPIQAVNYTSNTKDTKAVCVQNDEAESIYDFPGVSLLENETWSKVEENPIERTNFEEHSTVNETDKCLLLNPNQDDGFNFIDTSMFSEDVYNLNDSEDSQLQETIIEINLGLSDFMFENFQDMPEIK</sequence>
<reference evidence="1" key="1">
    <citation type="submission" date="2022-01" db="UniProtKB">
        <authorList>
            <consortium name="EnsemblMetazoa"/>
        </authorList>
    </citation>
    <scope>IDENTIFICATION</scope>
</reference>
<accession>A0A8I6RFE6</accession>
<dbReference type="Proteomes" id="UP000494040">
    <property type="component" value="Unassembled WGS sequence"/>
</dbReference>
<dbReference type="EnsemblMetazoa" id="XM_014387319.2">
    <property type="protein sequence ID" value="XP_014242805.1"/>
    <property type="gene ID" value="LOC106662883"/>
</dbReference>
<protein>
    <submittedName>
        <fullName evidence="1">Uncharacterized protein</fullName>
    </submittedName>
</protein>
<dbReference type="RefSeq" id="XP_014242805.1">
    <property type="nucleotide sequence ID" value="XM_014387319.2"/>
</dbReference>
<evidence type="ECO:0000313" key="2">
    <source>
        <dbReference type="Proteomes" id="UP000494040"/>
    </source>
</evidence>
<evidence type="ECO:0000313" key="1">
    <source>
        <dbReference type="EnsemblMetazoa" id="XP_014242805.1"/>
    </source>
</evidence>
<dbReference type="AlphaFoldDB" id="A0A8I6RFE6"/>
<dbReference type="KEGG" id="clec:106662883"/>
<dbReference type="GeneID" id="106662883"/>
<proteinExistence type="predicted"/>
<keyword evidence="2" id="KW-1185">Reference proteome</keyword>